<proteinExistence type="predicted"/>
<sequence>DLFICRRILEEIFQIWKDKRYINRRIRDSTINEGTYLRDFDFIIKMTIRNVDENLKLDWAEKTSVSSEFRKTSNEESNNQIDKKRSYRKKPDATAVFSLNSKYSELFYLEGSGPPFIHDVQKWEKDCRKGIRLCNDSKNYIIAKFLDSFQNISINHIKEIMEIPVICYQFYGTQDLKRTCLKVLYFDQPLAYAPLIPIGRIFCIDEIDIPIEPVESDEIINLIELIFKIRGILKSSVDKTKDLIRELKNTKINRTKLRT</sequence>
<dbReference type="EMBL" id="CAJVQB010085945">
    <property type="protein sequence ID" value="CAG8847027.1"/>
    <property type="molecule type" value="Genomic_DNA"/>
</dbReference>
<evidence type="ECO:0000313" key="2">
    <source>
        <dbReference type="Proteomes" id="UP000789901"/>
    </source>
</evidence>
<organism evidence="1 2">
    <name type="scientific">Gigaspora margarita</name>
    <dbReference type="NCBI Taxonomy" id="4874"/>
    <lineage>
        <taxon>Eukaryota</taxon>
        <taxon>Fungi</taxon>
        <taxon>Fungi incertae sedis</taxon>
        <taxon>Mucoromycota</taxon>
        <taxon>Glomeromycotina</taxon>
        <taxon>Glomeromycetes</taxon>
        <taxon>Diversisporales</taxon>
        <taxon>Gigasporaceae</taxon>
        <taxon>Gigaspora</taxon>
    </lineage>
</organism>
<feature type="non-terminal residue" evidence="1">
    <location>
        <position position="259"/>
    </location>
</feature>
<keyword evidence="2" id="KW-1185">Reference proteome</keyword>
<name>A0ABN7X390_GIGMA</name>
<accession>A0ABN7X390</accession>
<feature type="non-terminal residue" evidence="1">
    <location>
        <position position="1"/>
    </location>
</feature>
<protein>
    <submittedName>
        <fullName evidence="1">38545_t:CDS:1</fullName>
    </submittedName>
</protein>
<dbReference type="Proteomes" id="UP000789901">
    <property type="component" value="Unassembled WGS sequence"/>
</dbReference>
<comment type="caution">
    <text evidence="1">The sequence shown here is derived from an EMBL/GenBank/DDBJ whole genome shotgun (WGS) entry which is preliminary data.</text>
</comment>
<evidence type="ECO:0000313" key="1">
    <source>
        <dbReference type="EMBL" id="CAG8847027.1"/>
    </source>
</evidence>
<reference evidence="1 2" key="1">
    <citation type="submission" date="2021-06" db="EMBL/GenBank/DDBJ databases">
        <authorList>
            <person name="Kallberg Y."/>
            <person name="Tangrot J."/>
            <person name="Rosling A."/>
        </authorList>
    </citation>
    <scope>NUCLEOTIDE SEQUENCE [LARGE SCALE GENOMIC DNA]</scope>
    <source>
        <strain evidence="1 2">120-4 pot B 10/14</strain>
    </source>
</reference>
<gene>
    <name evidence="1" type="ORF">GMARGA_LOCUS38453</name>
</gene>